<dbReference type="InterPro" id="IPR014030">
    <property type="entry name" value="Ketoacyl_synth_N"/>
</dbReference>
<evidence type="ECO:0000256" key="1">
    <source>
        <dbReference type="ARBA" id="ARBA00001957"/>
    </source>
</evidence>
<evidence type="ECO:0000259" key="10">
    <source>
        <dbReference type="PROSITE" id="PS50075"/>
    </source>
</evidence>
<dbReference type="EMBL" id="AP009493">
    <property type="protein sequence ID" value="BAG23199.1"/>
    <property type="molecule type" value="Genomic_DNA"/>
</dbReference>
<dbReference type="SMART" id="SM00825">
    <property type="entry name" value="PKS_KS"/>
    <property type="match status" value="1"/>
</dbReference>
<dbReference type="Pfam" id="PF21089">
    <property type="entry name" value="PKS_DH_N"/>
    <property type="match status" value="1"/>
</dbReference>
<dbReference type="PANTHER" id="PTHR43775">
    <property type="entry name" value="FATTY ACID SYNTHASE"/>
    <property type="match status" value="1"/>
</dbReference>
<dbReference type="InterPro" id="IPR032821">
    <property type="entry name" value="PKS_assoc"/>
</dbReference>
<dbReference type="Gene3D" id="3.40.47.10">
    <property type="match status" value="1"/>
</dbReference>
<gene>
    <name evidence="13" type="primary">pks3-4</name>
    <name evidence="13" type="ordered locus">SGR_6370</name>
</gene>
<dbReference type="NCBIfam" id="TIGR01746">
    <property type="entry name" value="Thioester-redct"/>
    <property type="match status" value="1"/>
</dbReference>
<proteinExistence type="predicted"/>
<dbReference type="InterPro" id="IPR020841">
    <property type="entry name" value="PKS_Beta-ketoAc_synthase_dom"/>
</dbReference>
<dbReference type="SMART" id="SM00826">
    <property type="entry name" value="PKS_DH"/>
    <property type="match status" value="1"/>
</dbReference>
<comment type="cofactor">
    <cofactor evidence="1">
        <name>pantetheine 4'-phosphate</name>
        <dbReference type="ChEBI" id="CHEBI:47942"/>
    </cofactor>
</comment>
<dbReference type="SUPFAM" id="SSF52151">
    <property type="entry name" value="FabD/lysophospholipase-like"/>
    <property type="match status" value="1"/>
</dbReference>
<dbReference type="InterPro" id="IPR016035">
    <property type="entry name" value="Acyl_Trfase/lysoPLipase"/>
</dbReference>
<dbReference type="InterPro" id="IPR057326">
    <property type="entry name" value="KR_dom"/>
</dbReference>
<dbReference type="InterPro" id="IPR042104">
    <property type="entry name" value="PKS_dehydratase_sf"/>
</dbReference>
<evidence type="ECO:0000256" key="9">
    <source>
        <dbReference type="PROSITE-ProRule" id="PRU01363"/>
    </source>
</evidence>
<sequence length="2101" mass="222266">MITVSDEKKAVEYLKWVTADLKKSRQRVDELESAKHEPIAIVGLAARFPGGVTSADELWDLVANGRDAITEFPSDRGWDVAGTYDPDPGRPGKTYTKHGGFIGSAPRFDAEFFRINQREALAMDPQQRLLLEVAYEAVENARIDPASLKGRQVGVFAGLAGQSYLHRAHFTSEELAGYVITGMVGSIASGRIAYSLGLEGPAVTIDTACSSSLVATHSAVQSLRNDECEFALAGGSTVIGSIESWVEFSRQGNLSADGRCRTFDAGAGGTSWSEGVGMVVLERLSDARRKGHTIHAVIRGSAVNSDGASNGLTAPNGPAQERVIQQALADARLTTSDVDLVEAHGTATTLGDPIEAQALLATYGQNRPADRPIWLGSLKSNIGHTQAAAGVGGIIKTVMALRHGVMPRTLHVQEPTPHVDWTAGNARLLTEARPWPEVDRPRRAAVSAFGLSGTNAHLVLEQAPDGFAPELPASGVPEGGLADSGSVPLPVSAKSAEALEEQTARLVEHLGRRPDLRPADVGFSLATTRTQFPHRAVLLGGTVTARGVAGMGGLALMFTGQGAQRFGMGRELYAAQPVFAAALDAAIEAVDGALGDRVPVSLRTVFFAPEGTPEAGLLDRTLYTQTSLFCLETALFRLFEHWGVTPDHLVGHSIGELAAAHVAGVFGLGDAARLVAARARLMNELPRGGTMIAVEADEDEVTALLPADGSVSIAAVNGPASVVVSGDHDATTEVASTIAARGRRTKALVVSHAFHSHRMDPMLDDFRAVARTLSYQPPSIPIVSTLTGKLADAETISTPEYWVKQVRRAVRFHHAVTHLDELGTTTFIELGPDGVLTAQARQSPAGHAFAPALRSGNGEVTTVLTALATAYVNGHPADWAAVFGDGARPVDLPTYAFQRKRFWLDPGSAMTDVAGAGVHAAEHPLLGATVHTEDDSVMFTARLTRTTLPWLAEFTVAGRTVLPSSALLELAIHTGDEVDCNQLRQLTVHSQVELPEHAPVQLQVCAGAAESDSSRTVVIRSRPDGSEGAWTLHATGVLTSTALAAAPPADAEWPPAGAVAVTAEEVDAALDGLGLGYGPAFLGVEGLWRDGAALYATVRLPESVPGDGFAIHPALLVSALRPYVAATSGLPSEWSGVHLHAVGASALNVRLTPDGDGGTSLLATDAAGQPVLTVDSLRTRPFLLQGEDTEVREALLGVEWAPVNLPSPVEGRWAFVEDELPYDAETLLFEPVREGDGPVAVTHDAAGRTLDLLQRWLLLGEDVKLVVLTRGAVHTDAVDPAATAVWGLVRSAQNEYPGRIVLVDTDTPARDSLPAVLAAAASDNEPQIAVRDGRAFVPRLVRTPASTVRAPRLGGEGTVLITGGTGALGKVVARHLVTARGVKHLLLVSRSGRAPELVAELSALGAEVRVEACDTTDRDALEALLGGLEHPLKAVVHTAGITEDGMIATMTAEQLHAVLRPKVDAAWHLHELTKDLDLDAFVLFSSMAATVGGPGQGNYAAANCFLDGLAQHRAGLGLPAVSIEWGLWEEASAVSAHLTPVILSRMAREGMRQIPTPLGTAILDTALSLGRSLVIGQPFDATLAREHAAHANVPALMRKVLRTQNRRTAAARQSSGGALLDRLAGLPADEQREVVLRVVLDTTSTVLGHDTTGSVTAGQNFGDLGFDSLTAVDLRGGLLAETGVQLPVSLVFDHPTPDDLTDRLLSELLGAPGGGRVVDFAAEVRLADDIRAADTVHRTDDPRQVLLTGATGFIGSFVLRDLLRTTSATVHCLVRAADEEAAYAKIRAASAYYRTGIELDRVRVVLGDLGAPGLGLDAATADRLAREADVVFHIGAHVNWLYPYAKLKAANVTATEEILRIAAKHRTVPVHYISSTGVYANLPEEGVRLSEDAPIGPPEQLLSGYRQSKWVCEEIIGIARERGVPVSSYRVDVVTGDQVNGACQTQDFVWLSIRGIVEAQAVPDSLESHFHPTPADYVSGAMLQLAWRLTGTGDTYNLSNPERLTFGEIIDALRARGHRIDDLDLTAWTRKVRSDRSNAMQPLLDQFVGLVGLPGGTYPSIDCSKADAALADTSVVCPPVRSDLLETYLDFFTEVGYLPAP</sequence>
<dbReference type="Gene3D" id="3.30.70.3290">
    <property type="match status" value="1"/>
</dbReference>
<keyword evidence="5" id="KW-0808">Transferase</keyword>
<evidence type="ECO:0000313" key="13">
    <source>
        <dbReference type="EMBL" id="BAG23199.1"/>
    </source>
</evidence>
<dbReference type="InterPro" id="IPR013968">
    <property type="entry name" value="PKS_KR"/>
</dbReference>
<dbReference type="InterPro" id="IPR010080">
    <property type="entry name" value="Thioester_reductase-like_dom"/>
</dbReference>
<dbReference type="HOGENOM" id="CLU_000022_35_2_11"/>
<evidence type="ECO:0000256" key="5">
    <source>
        <dbReference type="ARBA" id="ARBA00022679"/>
    </source>
</evidence>
<dbReference type="InterPro" id="IPR013120">
    <property type="entry name" value="FAR_NAD-bd"/>
</dbReference>
<dbReference type="PATRIC" id="fig|455632.4.peg.6530"/>
<evidence type="ECO:0000256" key="3">
    <source>
        <dbReference type="ARBA" id="ARBA00022450"/>
    </source>
</evidence>
<feature type="domain" description="Carrier" evidence="10">
    <location>
        <begin position="1630"/>
        <end position="1708"/>
    </location>
</feature>
<dbReference type="InterPro" id="IPR036736">
    <property type="entry name" value="ACP-like_sf"/>
</dbReference>
<dbReference type="InterPro" id="IPR014043">
    <property type="entry name" value="Acyl_transferase_dom"/>
</dbReference>
<dbReference type="Gene3D" id="1.10.1200.10">
    <property type="entry name" value="ACP-like"/>
    <property type="match status" value="1"/>
</dbReference>
<feature type="region of interest" description="C-terminal hotdog fold" evidence="9">
    <location>
        <begin position="1058"/>
        <end position="1209"/>
    </location>
</feature>
<dbReference type="KEGG" id="sgr:SGR_6370"/>
<dbReference type="SUPFAM" id="SSF55048">
    <property type="entry name" value="Probable ACP-binding domain of malonyl-CoA ACP transacylase"/>
    <property type="match status" value="1"/>
</dbReference>
<dbReference type="Pfam" id="PF14765">
    <property type="entry name" value="PS-DH"/>
    <property type="match status" value="1"/>
</dbReference>
<evidence type="ECO:0000259" key="12">
    <source>
        <dbReference type="PROSITE" id="PS52019"/>
    </source>
</evidence>
<dbReference type="PROSITE" id="PS52019">
    <property type="entry name" value="PKS_MFAS_DH"/>
    <property type="match status" value="1"/>
</dbReference>
<evidence type="ECO:0000256" key="8">
    <source>
        <dbReference type="ARBA" id="ARBA00023315"/>
    </source>
</evidence>
<evidence type="ECO:0000256" key="2">
    <source>
        <dbReference type="ARBA" id="ARBA00004792"/>
    </source>
</evidence>
<feature type="region of interest" description="N-terminal hotdog fold" evidence="9">
    <location>
        <begin position="923"/>
        <end position="1045"/>
    </location>
</feature>
<protein>
    <submittedName>
        <fullName evidence="13">Type-I PKS</fullName>
    </submittedName>
</protein>
<dbReference type="CDD" id="cd08956">
    <property type="entry name" value="KR_3_FAS_SDR_x"/>
    <property type="match status" value="1"/>
</dbReference>
<dbReference type="GO" id="GO:0004312">
    <property type="term" value="F:fatty acid synthase activity"/>
    <property type="evidence" value="ECO:0007669"/>
    <property type="project" value="TreeGrafter"/>
</dbReference>
<accession>B1W5P2</accession>
<dbReference type="SMART" id="SM00827">
    <property type="entry name" value="PKS_AT"/>
    <property type="match status" value="1"/>
</dbReference>
<dbReference type="Gene3D" id="3.10.129.110">
    <property type="entry name" value="Polyketide synthase dehydratase"/>
    <property type="match status" value="1"/>
</dbReference>
<dbReference type="InterPro" id="IPR016039">
    <property type="entry name" value="Thiolase-like"/>
</dbReference>
<dbReference type="PANTHER" id="PTHR43775:SF51">
    <property type="entry name" value="INACTIVE PHENOLPHTHIOCEROL SYNTHESIS POLYKETIDE SYNTHASE TYPE I PKS1-RELATED"/>
    <property type="match status" value="1"/>
</dbReference>
<keyword evidence="3" id="KW-0596">Phosphopantetheine</keyword>
<dbReference type="GO" id="GO:0033068">
    <property type="term" value="P:macrolide biosynthetic process"/>
    <property type="evidence" value="ECO:0007669"/>
    <property type="project" value="UniProtKB-ARBA"/>
</dbReference>
<dbReference type="PROSITE" id="PS52004">
    <property type="entry name" value="KS3_2"/>
    <property type="match status" value="1"/>
</dbReference>
<keyword evidence="7" id="KW-0511">Multifunctional enzyme</keyword>
<dbReference type="GO" id="GO:0006633">
    <property type="term" value="P:fatty acid biosynthetic process"/>
    <property type="evidence" value="ECO:0007669"/>
    <property type="project" value="TreeGrafter"/>
</dbReference>
<keyword evidence="8" id="KW-0012">Acyltransferase</keyword>
<dbReference type="Pfam" id="PF22953">
    <property type="entry name" value="SpnB_Rossmann"/>
    <property type="match status" value="1"/>
</dbReference>
<dbReference type="Pfam" id="PF08990">
    <property type="entry name" value="Docking"/>
    <property type="match status" value="1"/>
</dbReference>
<keyword evidence="6" id="KW-0045">Antibiotic biosynthesis</keyword>
<dbReference type="CDD" id="cd00833">
    <property type="entry name" value="PKS"/>
    <property type="match status" value="1"/>
</dbReference>
<dbReference type="eggNOG" id="COG3321">
    <property type="taxonomic scope" value="Bacteria"/>
</dbReference>
<dbReference type="InterPro" id="IPR049900">
    <property type="entry name" value="PKS_mFAS_DH"/>
</dbReference>
<dbReference type="Proteomes" id="UP000001685">
    <property type="component" value="Chromosome"/>
</dbReference>
<dbReference type="InterPro" id="IPR020807">
    <property type="entry name" value="PKS_DH"/>
</dbReference>
<dbReference type="InterPro" id="IPR036291">
    <property type="entry name" value="NAD(P)-bd_dom_sf"/>
</dbReference>
<dbReference type="Gene3D" id="3.40.50.720">
    <property type="entry name" value="NAD(P)-binding Rossmann-like Domain"/>
    <property type="match status" value="2"/>
</dbReference>
<evidence type="ECO:0000313" key="14">
    <source>
        <dbReference type="Proteomes" id="UP000001685"/>
    </source>
</evidence>
<dbReference type="PROSITE" id="PS50075">
    <property type="entry name" value="CARRIER"/>
    <property type="match status" value="1"/>
</dbReference>
<dbReference type="InterPro" id="IPR049552">
    <property type="entry name" value="PKS_DH_N"/>
</dbReference>
<comment type="pathway">
    <text evidence="2">Antibiotic biosynthesis.</text>
</comment>
<feature type="domain" description="PKS/mFAS DH" evidence="12">
    <location>
        <begin position="923"/>
        <end position="1209"/>
    </location>
</feature>
<dbReference type="SUPFAM" id="SSF51735">
    <property type="entry name" value="NAD(P)-binding Rossmann-fold domains"/>
    <property type="match status" value="3"/>
</dbReference>
<dbReference type="InterPro" id="IPR050091">
    <property type="entry name" value="PKS_NRPS_Biosynth_Enz"/>
</dbReference>
<dbReference type="RefSeq" id="WP_012381891.1">
    <property type="nucleotide sequence ID" value="NC_010572.1"/>
</dbReference>
<comment type="caution">
    <text evidence="9">Lacks conserved residue(s) required for the propagation of feature annotation.</text>
</comment>
<dbReference type="SUPFAM" id="SSF47336">
    <property type="entry name" value="ACP-like"/>
    <property type="match status" value="1"/>
</dbReference>
<dbReference type="Pfam" id="PF16197">
    <property type="entry name" value="KAsynt_C_assoc"/>
    <property type="match status" value="1"/>
</dbReference>
<name>B1W5P2_STRGG</name>
<dbReference type="InterPro" id="IPR016036">
    <property type="entry name" value="Malonyl_transacylase_ACP-bd"/>
</dbReference>
<dbReference type="Pfam" id="PF08659">
    <property type="entry name" value="KR"/>
    <property type="match status" value="1"/>
</dbReference>
<organism evidence="13 14">
    <name type="scientific">Streptomyces griseus subsp. griseus (strain JCM 4626 / CBS 651.72 / NBRC 13350 / KCC S-0626 / ISP 5235)</name>
    <dbReference type="NCBI Taxonomy" id="455632"/>
    <lineage>
        <taxon>Bacteria</taxon>
        <taxon>Bacillati</taxon>
        <taxon>Actinomycetota</taxon>
        <taxon>Actinomycetes</taxon>
        <taxon>Kitasatosporales</taxon>
        <taxon>Streptomycetaceae</taxon>
        <taxon>Streptomyces</taxon>
    </lineage>
</organism>
<dbReference type="Pfam" id="PF00698">
    <property type="entry name" value="Acyl_transf_1"/>
    <property type="match status" value="1"/>
</dbReference>
<dbReference type="InterPro" id="IPR014031">
    <property type="entry name" value="Ketoacyl_synth_C"/>
</dbReference>
<dbReference type="InterPro" id="IPR049551">
    <property type="entry name" value="PKS_DH_C"/>
</dbReference>
<dbReference type="FunFam" id="3.40.47.10:FF:000019">
    <property type="entry name" value="Polyketide synthase type I"/>
    <property type="match status" value="1"/>
</dbReference>
<reference evidence="14" key="1">
    <citation type="journal article" date="2008" name="J. Bacteriol.">
        <title>Genome sequence of the streptomycin-producing microorganism Streptomyces griseus IFO 13350.</title>
        <authorList>
            <person name="Ohnishi Y."/>
            <person name="Ishikawa J."/>
            <person name="Hara H."/>
            <person name="Suzuki H."/>
            <person name="Ikenoya M."/>
            <person name="Ikeda H."/>
            <person name="Yamashita A."/>
            <person name="Hattori M."/>
            <person name="Horinouchi S."/>
        </authorList>
    </citation>
    <scope>NUCLEOTIDE SEQUENCE [LARGE SCALE GENOMIC DNA]</scope>
    <source>
        <strain evidence="14">JCM 4626 / NBRC 13350</strain>
    </source>
</reference>
<dbReference type="GO" id="GO:0031177">
    <property type="term" value="F:phosphopantetheine binding"/>
    <property type="evidence" value="ECO:0007669"/>
    <property type="project" value="InterPro"/>
</dbReference>
<dbReference type="InterPro" id="IPR055123">
    <property type="entry name" value="SpnB-like_Rossmann"/>
</dbReference>
<dbReference type="CDD" id="cd05235">
    <property type="entry name" value="SDR_e1"/>
    <property type="match status" value="1"/>
</dbReference>
<feature type="domain" description="Ketosynthase family 3 (KS3)" evidence="11">
    <location>
        <begin position="36"/>
        <end position="462"/>
    </location>
</feature>
<dbReference type="SMART" id="SM00822">
    <property type="entry name" value="PKS_KR"/>
    <property type="match status" value="1"/>
</dbReference>
<keyword evidence="4" id="KW-0597">Phosphoprotein</keyword>
<dbReference type="Gene3D" id="3.40.366.10">
    <property type="entry name" value="Malonyl-Coenzyme A Acyl Carrier Protein, domain 2"/>
    <property type="match status" value="1"/>
</dbReference>
<dbReference type="Pfam" id="PF00550">
    <property type="entry name" value="PP-binding"/>
    <property type="match status" value="1"/>
</dbReference>
<dbReference type="Pfam" id="PF02801">
    <property type="entry name" value="Ketoacyl-synt_C"/>
    <property type="match status" value="1"/>
</dbReference>
<evidence type="ECO:0000259" key="11">
    <source>
        <dbReference type="PROSITE" id="PS52004"/>
    </source>
</evidence>
<dbReference type="PROSITE" id="PS00012">
    <property type="entry name" value="PHOSPHOPANTETHEINE"/>
    <property type="match status" value="1"/>
</dbReference>
<dbReference type="InterPro" id="IPR006162">
    <property type="entry name" value="Ppantetheine_attach_site"/>
</dbReference>
<dbReference type="Pfam" id="PF00109">
    <property type="entry name" value="ketoacyl-synt"/>
    <property type="match status" value="1"/>
</dbReference>
<evidence type="ECO:0000256" key="4">
    <source>
        <dbReference type="ARBA" id="ARBA00022553"/>
    </source>
</evidence>
<dbReference type="Pfam" id="PF07993">
    <property type="entry name" value="NAD_binding_4"/>
    <property type="match status" value="1"/>
</dbReference>
<dbReference type="InterPro" id="IPR015083">
    <property type="entry name" value="NorB/c/GfsB-D-like_docking"/>
</dbReference>
<evidence type="ECO:0000256" key="6">
    <source>
        <dbReference type="ARBA" id="ARBA00023194"/>
    </source>
</evidence>
<dbReference type="InterPro" id="IPR020806">
    <property type="entry name" value="PKS_PP-bd"/>
</dbReference>
<dbReference type="SUPFAM" id="SSF53901">
    <property type="entry name" value="Thiolase-like"/>
    <property type="match status" value="1"/>
</dbReference>
<dbReference type="SMART" id="SM00823">
    <property type="entry name" value="PKS_PP"/>
    <property type="match status" value="1"/>
</dbReference>
<dbReference type="InterPro" id="IPR009081">
    <property type="entry name" value="PP-bd_ACP"/>
</dbReference>
<dbReference type="InterPro" id="IPR001227">
    <property type="entry name" value="Ac_transferase_dom_sf"/>
</dbReference>
<evidence type="ECO:0000256" key="7">
    <source>
        <dbReference type="ARBA" id="ARBA00023268"/>
    </source>
</evidence>